<name>C1FHZ5_MICCC</name>
<feature type="region of interest" description="Disordered" evidence="1">
    <location>
        <begin position="487"/>
        <end position="532"/>
    </location>
</feature>
<organism evidence="2 3">
    <name type="scientific">Micromonas commoda (strain RCC299 / NOUM17 / CCMP2709)</name>
    <name type="common">Picoplanktonic green alga</name>
    <dbReference type="NCBI Taxonomy" id="296587"/>
    <lineage>
        <taxon>Eukaryota</taxon>
        <taxon>Viridiplantae</taxon>
        <taxon>Chlorophyta</taxon>
        <taxon>Mamiellophyceae</taxon>
        <taxon>Mamiellales</taxon>
        <taxon>Mamiellaceae</taxon>
        <taxon>Micromonas</taxon>
    </lineage>
</organism>
<dbReference type="GO" id="GO:0004029">
    <property type="term" value="F:aldehyde dehydrogenase (NAD+) activity"/>
    <property type="evidence" value="ECO:0007669"/>
    <property type="project" value="TreeGrafter"/>
</dbReference>
<dbReference type="GeneID" id="8246924"/>
<feature type="compositionally biased region" description="Basic and acidic residues" evidence="1">
    <location>
        <begin position="506"/>
        <end position="516"/>
    </location>
</feature>
<dbReference type="EMBL" id="CP001576">
    <property type="protein sequence ID" value="ACO69634.1"/>
    <property type="molecule type" value="Genomic_DNA"/>
</dbReference>
<dbReference type="Proteomes" id="UP000002009">
    <property type="component" value="Chromosome 10"/>
</dbReference>
<evidence type="ECO:0000313" key="2">
    <source>
        <dbReference type="EMBL" id="ACO69634.1"/>
    </source>
</evidence>
<dbReference type="STRING" id="296587.C1FHZ5"/>
<protein>
    <recommendedName>
        <fullName evidence="4">NAD(P)-binding domain-containing protein</fullName>
    </recommendedName>
</protein>
<dbReference type="PANTHER" id="PTHR48079:SF6">
    <property type="entry name" value="NAD(P)-BINDING DOMAIN-CONTAINING PROTEIN-RELATED"/>
    <property type="match status" value="1"/>
</dbReference>
<dbReference type="AlphaFoldDB" id="C1FHZ5"/>
<evidence type="ECO:0008006" key="4">
    <source>
        <dbReference type="Google" id="ProtNLM"/>
    </source>
</evidence>
<keyword evidence="3" id="KW-1185">Reference proteome</keyword>
<feature type="region of interest" description="Disordered" evidence="1">
    <location>
        <begin position="376"/>
        <end position="415"/>
    </location>
</feature>
<feature type="non-terminal residue" evidence="2">
    <location>
        <position position="546"/>
    </location>
</feature>
<gene>
    <name evidence="2" type="ORF">MICPUN_102540</name>
</gene>
<feature type="compositionally biased region" description="Basic and acidic residues" evidence="1">
    <location>
        <begin position="377"/>
        <end position="387"/>
    </location>
</feature>
<feature type="compositionally biased region" description="Acidic residues" evidence="1">
    <location>
        <begin position="489"/>
        <end position="505"/>
    </location>
</feature>
<dbReference type="eggNOG" id="ENOG502T10I">
    <property type="taxonomic scope" value="Eukaryota"/>
</dbReference>
<sequence>MDQRRPSTPGEDHPEPPPFTLEGKRVFVAHVDSRVGGVLGRAFRDAGCDVRGVRDGEKEVEFAKETYMADYDRHDGMRRAALAAADIVLIPLAVAPDTEAAKDTIETVEAAAADDGKKRVIIGVSSASSWAGGTRPRGNGEETAAADLERRVPVRGPGKLVADAERLVARAHKPGRLECFCVLPGMLYGEGEFDDGFLGLCRGAWEGGAVPVFGDGLNVLPLCHAGNVAAVALELAAEALDQNPGFRVPAVPDAIDPTATGTLNLNPKPAIPAYPSAVDSLQSRYVLAVDEDTPGATQISVAASIAREFAVPLVRFPASSLALSERLTPNLLTHAEFCSSDIARRAIVANATRHRGGWGAPVEVDDPSLADVLDVEDEKKEEEKATGADDGDGGGDAAPAEGEDDGSPWELAPPKVGGAPAVIDAFLERNNLVPLRLVVRGPPLSFPEAIAEQIAEAYSVASLTPASLVRHWLPKCDQEVKDKCGYVEPEPEPEPEVEAAADGEDAAEKPKEKTEAELAAESAAKKKEAEETYAGYAEDVKLDLIR</sequence>
<evidence type="ECO:0000256" key="1">
    <source>
        <dbReference type="SAM" id="MobiDB-lite"/>
    </source>
</evidence>
<dbReference type="GO" id="GO:0005737">
    <property type="term" value="C:cytoplasm"/>
    <property type="evidence" value="ECO:0007669"/>
    <property type="project" value="TreeGrafter"/>
</dbReference>
<dbReference type="InterPro" id="IPR036291">
    <property type="entry name" value="NAD(P)-bd_dom_sf"/>
</dbReference>
<dbReference type="InterPro" id="IPR051783">
    <property type="entry name" value="NAD(P)-dependent_oxidoreduct"/>
</dbReference>
<dbReference type="Gene3D" id="3.40.50.720">
    <property type="entry name" value="NAD(P)-binding Rossmann-like Domain"/>
    <property type="match status" value="1"/>
</dbReference>
<dbReference type="PANTHER" id="PTHR48079">
    <property type="entry name" value="PROTEIN YEEZ"/>
    <property type="match status" value="1"/>
</dbReference>
<dbReference type="InParanoid" id="C1FHZ5"/>
<accession>C1FHZ5</accession>
<proteinExistence type="predicted"/>
<dbReference type="OrthoDB" id="10262413at2759"/>
<dbReference type="RefSeq" id="XP_002508376.1">
    <property type="nucleotide sequence ID" value="XM_002508330.1"/>
</dbReference>
<evidence type="ECO:0000313" key="3">
    <source>
        <dbReference type="Proteomes" id="UP000002009"/>
    </source>
</evidence>
<dbReference type="SUPFAM" id="SSF51735">
    <property type="entry name" value="NAD(P)-binding Rossmann-fold domains"/>
    <property type="match status" value="1"/>
</dbReference>
<reference evidence="2 3" key="1">
    <citation type="journal article" date="2009" name="Science">
        <title>Green evolution and dynamic adaptations revealed by genomes of the marine picoeukaryotes Micromonas.</title>
        <authorList>
            <person name="Worden A.Z."/>
            <person name="Lee J.H."/>
            <person name="Mock T."/>
            <person name="Rouze P."/>
            <person name="Simmons M.P."/>
            <person name="Aerts A.L."/>
            <person name="Allen A.E."/>
            <person name="Cuvelier M.L."/>
            <person name="Derelle E."/>
            <person name="Everett M.V."/>
            <person name="Foulon E."/>
            <person name="Grimwood J."/>
            <person name="Gundlach H."/>
            <person name="Henrissat B."/>
            <person name="Napoli C."/>
            <person name="McDonald S.M."/>
            <person name="Parker M.S."/>
            <person name="Rombauts S."/>
            <person name="Salamov A."/>
            <person name="Von Dassow P."/>
            <person name="Badger J.H."/>
            <person name="Coutinho P.M."/>
            <person name="Demir E."/>
            <person name="Dubchak I."/>
            <person name="Gentemann C."/>
            <person name="Eikrem W."/>
            <person name="Gready J.E."/>
            <person name="John U."/>
            <person name="Lanier W."/>
            <person name="Lindquist E.A."/>
            <person name="Lucas S."/>
            <person name="Mayer K.F."/>
            <person name="Moreau H."/>
            <person name="Not F."/>
            <person name="Otillar R."/>
            <person name="Panaud O."/>
            <person name="Pangilinan J."/>
            <person name="Paulsen I."/>
            <person name="Piegu B."/>
            <person name="Poliakov A."/>
            <person name="Robbens S."/>
            <person name="Schmutz J."/>
            <person name="Toulza E."/>
            <person name="Wyss T."/>
            <person name="Zelensky A."/>
            <person name="Zhou K."/>
            <person name="Armbrust E.V."/>
            <person name="Bhattacharya D."/>
            <person name="Goodenough U.W."/>
            <person name="Van de Peer Y."/>
            <person name="Grigoriev I.V."/>
        </authorList>
    </citation>
    <scope>NUCLEOTIDE SEQUENCE [LARGE SCALE GENOMIC DNA]</scope>
    <source>
        <strain evidence="3">RCC299 / NOUM17</strain>
    </source>
</reference>
<dbReference type="KEGG" id="mis:MICPUN_102540"/>